<dbReference type="Proteomes" id="UP000076744">
    <property type="component" value="Unassembled WGS sequence"/>
</dbReference>
<evidence type="ECO:0000256" key="3">
    <source>
        <dbReference type="ARBA" id="ARBA00023274"/>
    </source>
</evidence>
<keyword evidence="3 4" id="KW-0687">Ribonucleoprotein</keyword>
<evidence type="ECO:0000313" key="6">
    <source>
        <dbReference type="EMBL" id="OAA70671.1"/>
    </source>
</evidence>
<gene>
    <name evidence="6" type="ORF">ISF_02645</name>
</gene>
<evidence type="ECO:0000313" key="7">
    <source>
        <dbReference type="Proteomes" id="UP000076744"/>
    </source>
</evidence>
<reference evidence="6 7" key="1">
    <citation type="journal article" date="2016" name="Genome Biol. Evol.">
        <title>Divergent and convergent evolution of fungal pathogenicity.</title>
        <authorList>
            <person name="Shang Y."/>
            <person name="Xiao G."/>
            <person name="Zheng P."/>
            <person name="Cen K."/>
            <person name="Zhan S."/>
            <person name="Wang C."/>
        </authorList>
    </citation>
    <scope>NUCLEOTIDE SEQUENCE [LARGE SCALE GENOMIC DNA]</scope>
    <source>
        <strain evidence="6 7">ARSEF 2679</strain>
    </source>
</reference>
<comment type="caution">
    <text evidence="6">The sequence shown here is derived from an EMBL/GenBank/DDBJ whole genome shotgun (WGS) entry which is preliminary data.</text>
</comment>
<sequence>MAIKHNQKIVKNHLHKDWQRRVRTHFDQAGKKASRRTARQAKAAALAPRPVDKLRPIVRCPTLKYNRKVRTGRGFTLTELKEAGIPRPLAPTIGIAVDHRRQNLSEESLALNVARLKAYKERLILLPRKSSAAKKGETKAAELSKVKTVASVAAALPVAATDLAVKEIKKGDMPAPVKGGAYVALRQARSEKRYLGAREKRAKDKAEAEGAKK</sequence>
<dbReference type="PANTHER" id="PTHR11722:SF0">
    <property type="entry name" value="LARGE RIBOSOMAL SUBUNIT PROTEIN EL13"/>
    <property type="match status" value="1"/>
</dbReference>
<dbReference type="AlphaFoldDB" id="A0A168BXE8"/>
<dbReference type="GeneID" id="30018937"/>
<evidence type="ECO:0000256" key="2">
    <source>
        <dbReference type="ARBA" id="ARBA00022980"/>
    </source>
</evidence>
<dbReference type="OrthoDB" id="10264538at2759"/>
<dbReference type="GO" id="GO:0003723">
    <property type="term" value="F:RNA binding"/>
    <property type="evidence" value="ECO:0007669"/>
    <property type="project" value="TreeGrafter"/>
</dbReference>
<proteinExistence type="inferred from homology"/>
<feature type="region of interest" description="Disordered" evidence="5">
    <location>
        <begin position="194"/>
        <end position="213"/>
    </location>
</feature>
<dbReference type="GO" id="GO:0003735">
    <property type="term" value="F:structural constituent of ribosome"/>
    <property type="evidence" value="ECO:0007669"/>
    <property type="project" value="InterPro"/>
</dbReference>
<evidence type="ECO:0000256" key="4">
    <source>
        <dbReference type="RuleBase" id="RU000572"/>
    </source>
</evidence>
<evidence type="ECO:0000256" key="1">
    <source>
        <dbReference type="ARBA" id="ARBA00005640"/>
    </source>
</evidence>
<dbReference type="InterPro" id="IPR018256">
    <property type="entry name" value="Ribosomal_eL13_CS"/>
</dbReference>
<dbReference type="EMBL" id="AZHB01000004">
    <property type="protein sequence ID" value="OAA70671.1"/>
    <property type="molecule type" value="Genomic_DNA"/>
</dbReference>
<dbReference type="GO" id="GO:0006412">
    <property type="term" value="P:translation"/>
    <property type="evidence" value="ECO:0007669"/>
    <property type="project" value="InterPro"/>
</dbReference>
<dbReference type="Gene3D" id="1.20.5.110">
    <property type="match status" value="1"/>
</dbReference>
<accession>A0A168BXE8</accession>
<dbReference type="InterPro" id="IPR001380">
    <property type="entry name" value="Ribosomal_eL13"/>
</dbReference>
<dbReference type="STRING" id="1081104.A0A168BXE8"/>
<dbReference type="HAMAP" id="MF_00499">
    <property type="entry name" value="Ribosomal_eL13"/>
    <property type="match status" value="1"/>
</dbReference>
<dbReference type="GO" id="GO:0022625">
    <property type="term" value="C:cytosolic large ribosomal subunit"/>
    <property type="evidence" value="ECO:0007669"/>
    <property type="project" value="TreeGrafter"/>
</dbReference>
<evidence type="ECO:0000256" key="5">
    <source>
        <dbReference type="SAM" id="MobiDB-lite"/>
    </source>
</evidence>
<dbReference type="RefSeq" id="XP_018706958.1">
    <property type="nucleotide sequence ID" value="XM_018846251.1"/>
</dbReference>
<keyword evidence="2 4" id="KW-0689">Ribosomal protein</keyword>
<organism evidence="6 7">
    <name type="scientific">Cordyceps fumosorosea (strain ARSEF 2679)</name>
    <name type="common">Isaria fumosorosea</name>
    <dbReference type="NCBI Taxonomy" id="1081104"/>
    <lineage>
        <taxon>Eukaryota</taxon>
        <taxon>Fungi</taxon>
        <taxon>Dikarya</taxon>
        <taxon>Ascomycota</taxon>
        <taxon>Pezizomycotina</taxon>
        <taxon>Sordariomycetes</taxon>
        <taxon>Hypocreomycetidae</taxon>
        <taxon>Hypocreales</taxon>
        <taxon>Cordycipitaceae</taxon>
        <taxon>Cordyceps</taxon>
    </lineage>
</organism>
<dbReference type="PROSITE" id="PS01104">
    <property type="entry name" value="RIBOSOMAL_L13E"/>
    <property type="match status" value="1"/>
</dbReference>
<dbReference type="PANTHER" id="PTHR11722">
    <property type="entry name" value="60S RIBOSOMAL PROTEIN L13"/>
    <property type="match status" value="1"/>
</dbReference>
<protein>
    <recommendedName>
        <fullName evidence="4">60S ribosomal protein L13</fullName>
    </recommendedName>
</protein>
<keyword evidence="7" id="KW-1185">Reference proteome</keyword>
<comment type="similarity">
    <text evidence="1 4">Belongs to the eukaryotic ribosomal protein eL13 family.</text>
</comment>
<name>A0A168BXE8_CORFA</name>
<dbReference type="Pfam" id="PF01294">
    <property type="entry name" value="Ribosomal_L13e"/>
    <property type="match status" value="1"/>
</dbReference>